<dbReference type="InterPro" id="IPR011009">
    <property type="entry name" value="Kinase-like_dom_sf"/>
</dbReference>
<comment type="caution">
    <text evidence="2">The sequence shown here is derived from an EMBL/GenBank/DDBJ whole genome shotgun (WGS) entry which is preliminary data.</text>
</comment>
<keyword evidence="2" id="KW-0418">Kinase</keyword>
<keyword evidence="2" id="KW-0808">Transferase</keyword>
<dbReference type="AlphaFoldDB" id="A0A8J7KFL4"/>
<evidence type="ECO:0000313" key="2">
    <source>
        <dbReference type="EMBL" id="MBG6136335.1"/>
    </source>
</evidence>
<dbReference type="Pfam" id="PF01636">
    <property type="entry name" value="APH"/>
    <property type="match status" value="1"/>
</dbReference>
<dbReference type="Proteomes" id="UP000622552">
    <property type="component" value="Unassembled WGS sequence"/>
</dbReference>
<name>A0A8J7KFL4_9ACTN</name>
<keyword evidence="3" id="KW-1185">Reference proteome</keyword>
<proteinExistence type="predicted"/>
<dbReference type="GO" id="GO:0016301">
    <property type="term" value="F:kinase activity"/>
    <property type="evidence" value="ECO:0007669"/>
    <property type="project" value="UniProtKB-KW"/>
</dbReference>
<accession>A0A8J7KFL4</accession>
<dbReference type="RefSeq" id="WP_386779599.1">
    <property type="nucleotide sequence ID" value="NZ_JBHTLE010000035.1"/>
</dbReference>
<dbReference type="EMBL" id="JADOUF010000001">
    <property type="protein sequence ID" value="MBG6136335.1"/>
    <property type="molecule type" value="Genomic_DNA"/>
</dbReference>
<evidence type="ECO:0000259" key="1">
    <source>
        <dbReference type="Pfam" id="PF01636"/>
    </source>
</evidence>
<reference evidence="2" key="1">
    <citation type="submission" date="2020-11" db="EMBL/GenBank/DDBJ databases">
        <title>Sequencing the genomes of 1000 actinobacteria strains.</title>
        <authorList>
            <person name="Klenk H.-P."/>
        </authorList>
    </citation>
    <scope>NUCLEOTIDE SEQUENCE</scope>
    <source>
        <strain evidence="2">DSM 45356</strain>
    </source>
</reference>
<dbReference type="Gene3D" id="3.90.1200.10">
    <property type="match status" value="1"/>
</dbReference>
<evidence type="ECO:0000313" key="3">
    <source>
        <dbReference type="Proteomes" id="UP000622552"/>
    </source>
</evidence>
<organism evidence="2 3">
    <name type="scientific">Longispora fulva</name>
    <dbReference type="NCBI Taxonomy" id="619741"/>
    <lineage>
        <taxon>Bacteria</taxon>
        <taxon>Bacillati</taxon>
        <taxon>Actinomycetota</taxon>
        <taxon>Actinomycetes</taxon>
        <taxon>Micromonosporales</taxon>
        <taxon>Micromonosporaceae</taxon>
        <taxon>Longispora</taxon>
    </lineage>
</organism>
<feature type="domain" description="Aminoglycoside phosphotransferase" evidence="1">
    <location>
        <begin position="39"/>
        <end position="253"/>
    </location>
</feature>
<dbReference type="SUPFAM" id="SSF56112">
    <property type="entry name" value="Protein kinase-like (PK-like)"/>
    <property type="match status" value="1"/>
</dbReference>
<sequence length="303" mass="33346">MMSALTERNFSPAGTHQILNQACAEIGIEPLVVTLVRHQTNAVYLIELPDRARLIVKIARPAESRTSVERTLRLIDWIGGQGLATVHPTGHFQPVAVGGCLVTFWPYLDQGGLRPVTAAELAEPLAVLHSLRPPFPLPRLEAVSAIRHSIATSPILSPAEAALLRKRCDALSAALPCLPYVLEPGLIHADPQHRNALRADTGQVLLIDWDSACIGQPEWDLVTIEIHTRRFTGDHADYQAFCTAYGIDIRTWAGFNTLRNLRELRMITTNARKSTPGSPAADEVHRRIAGLETGDDDAPWRRL</sequence>
<gene>
    <name evidence="2" type="ORF">IW245_002529</name>
</gene>
<protein>
    <submittedName>
        <fullName evidence="2">Ser/Thr protein kinase RdoA (MazF antagonist)</fullName>
    </submittedName>
</protein>
<dbReference type="InterPro" id="IPR002575">
    <property type="entry name" value="Aminoglycoside_PTrfase"/>
</dbReference>